<keyword evidence="2" id="KW-0175">Coiled coil</keyword>
<keyword evidence="1" id="KW-0479">Metal-binding</keyword>
<feature type="region of interest" description="Disordered" evidence="3">
    <location>
        <begin position="39"/>
        <end position="78"/>
    </location>
</feature>
<keyword evidence="1" id="KW-0862">Zinc</keyword>
<dbReference type="PROSITE" id="PS50800">
    <property type="entry name" value="SAP"/>
    <property type="match status" value="1"/>
</dbReference>
<protein>
    <submittedName>
        <fullName evidence="6">CCHC-type domain-containing protein</fullName>
    </submittedName>
</protein>
<evidence type="ECO:0000256" key="1">
    <source>
        <dbReference type="PROSITE-ProRule" id="PRU00047"/>
    </source>
</evidence>
<comment type="caution">
    <text evidence="6">The sequence shown here is derived from an EMBL/GenBank/DDBJ whole genome shotgun (WGS) entry which is preliminary data.</text>
</comment>
<keyword evidence="1" id="KW-0863">Zinc-finger</keyword>
<dbReference type="AlphaFoldDB" id="A0A8X6PL04"/>
<keyword evidence="7" id="KW-1185">Reference proteome</keyword>
<dbReference type="PANTHER" id="PTHR45823:SF1">
    <property type="entry name" value="T-SNARE COILED-COIL HOMOLOGY DOMAIN-CONTAINING PROTEIN"/>
    <property type="match status" value="1"/>
</dbReference>
<evidence type="ECO:0000259" key="5">
    <source>
        <dbReference type="PROSITE" id="PS50800"/>
    </source>
</evidence>
<evidence type="ECO:0000313" key="7">
    <source>
        <dbReference type="Proteomes" id="UP000887013"/>
    </source>
</evidence>
<proteinExistence type="predicted"/>
<feature type="domain" description="CCHC-type" evidence="4">
    <location>
        <begin position="347"/>
        <end position="360"/>
    </location>
</feature>
<dbReference type="EMBL" id="BMAW01022167">
    <property type="protein sequence ID" value="GFT76637.1"/>
    <property type="molecule type" value="Genomic_DNA"/>
</dbReference>
<feature type="compositionally biased region" description="Basic and acidic residues" evidence="3">
    <location>
        <begin position="39"/>
        <end position="53"/>
    </location>
</feature>
<organism evidence="6 7">
    <name type="scientific">Nephila pilipes</name>
    <name type="common">Giant wood spider</name>
    <name type="synonym">Nephila maculata</name>
    <dbReference type="NCBI Taxonomy" id="299642"/>
    <lineage>
        <taxon>Eukaryota</taxon>
        <taxon>Metazoa</taxon>
        <taxon>Ecdysozoa</taxon>
        <taxon>Arthropoda</taxon>
        <taxon>Chelicerata</taxon>
        <taxon>Arachnida</taxon>
        <taxon>Araneae</taxon>
        <taxon>Araneomorphae</taxon>
        <taxon>Entelegynae</taxon>
        <taxon>Araneoidea</taxon>
        <taxon>Nephilidae</taxon>
        <taxon>Nephila</taxon>
    </lineage>
</organism>
<dbReference type="InterPro" id="IPR036875">
    <property type="entry name" value="Znf_CCHC_sf"/>
</dbReference>
<dbReference type="Gene3D" id="1.10.720.30">
    <property type="entry name" value="SAP domain"/>
    <property type="match status" value="1"/>
</dbReference>
<dbReference type="Pfam" id="PF02037">
    <property type="entry name" value="SAP"/>
    <property type="match status" value="1"/>
</dbReference>
<dbReference type="Pfam" id="PF00098">
    <property type="entry name" value="zf-CCHC"/>
    <property type="match status" value="1"/>
</dbReference>
<dbReference type="GO" id="GO:0008270">
    <property type="term" value="F:zinc ion binding"/>
    <property type="evidence" value="ECO:0007669"/>
    <property type="project" value="UniProtKB-KW"/>
</dbReference>
<evidence type="ECO:0000313" key="6">
    <source>
        <dbReference type="EMBL" id="GFT76637.1"/>
    </source>
</evidence>
<dbReference type="PROSITE" id="PS50158">
    <property type="entry name" value="ZF_CCHC"/>
    <property type="match status" value="1"/>
</dbReference>
<feature type="domain" description="SAP" evidence="5">
    <location>
        <begin position="9"/>
        <end position="43"/>
    </location>
</feature>
<dbReference type="InterPro" id="IPR036361">
    <property type="entry name" value="SAP_dom_sf"/>
</dbReference>
<gene>
    <name evidence="6" type="primary">RF55_23637</name>
    <name evidence="6" type="ORF">NPIL_352911</name>
</gene>
<accession>A0A8X6PL04</accession>
<dbReference type="Proteomes" id="UP000887013">
    <property type="component" value="Unassembled WGS sequence"/>
</dbReference>
<evidence type="ECO:0000259" key="4">
    <source>
        <dbReference type="PROSITE" id="PS50158"/>
    </source>
</evidence>
<dbReference type="Gene3D" id="4.10.60.10">
    <property type="entry name" value="Zinc finger, CCHC-type"/>
    <property type="match status" value="1"/>
</dbReference>
<dbReference type="SUPFAM" id="SSF68906">
    <property type="entry name" value="SAP domain"/>
    <property type="match status" value="1"/>
</dbReference>
<dbReference type="SMART" id="SM00513">
    <property type="entry name" value="SAP"/>
    <property type="match status" value="1"/>
</dbReference>
<dbReference type="InterPro" id="IPR001878">
    <property type="entry name" value="Znf_CCHC"/>
</dbReference>
<evidence type="ECO:0000256" key="3">
    <source>
        <dbReference type="SAM" id="MobiDB-lite"/>
    </source>
</evidence>
<reference evidence="6" key="1">
    <citation type="submission" date="2020-08" db="EMBL/GenBank/DDBJ databases">
        <title>Multicomponent nature underlies the extraordinary mechanical properties of spider dragline silk.</title>
        <authorList>
            <person name="Kono N."/>
            <person name="Nakamura H."/>
            <person name="Mori M."/>
            <person name="Yoshida Y."/>
            <person name="Ohtoshi R."/>
            <person name="Malay A.D."/>
            <person name="Moran D.A.P."/>
            <person name="Tomita M."/>
            <person name="Numata K."/>
            <person name="Arakawa K."/>
        </authorList>
    </citation>
    <scope>NUCLEOTIDE SEQUENCE</scope>
</reference>
<name>A0A8X6PL04_NEPPI</name>
<feature type="coiled-coil region" evidence="2">
    <location>
        <begin position="85"/>
        <end position="141"/>
    </location>
</feature>
<evidence type="ECO:0000256" key="2">
    <source>
        <dbReference type="SAM" id="Coils"/>
    </source>
</evidence>
<dbReference type="OrthoDB" id="8300685at2759"/>
<dbReference type="SUPFAM" id="SSF57756">
    <property type="entry name" value="Retrovirus zinc finger-like domains"/>
    <property type="match status" value="1"/>
</dbReference>
<dbReference type="PANTHER" id="PTHR45823">
    <property type="entry name" value="T-SNARE COILED-COIL HOMOLOGY DOMAIN-CONTAINING PROTEIN"/>
    <property type="match status" value="1"/>
</dbReference>
<dbReference type="InterPro" id="IPR003034">
    <property type="entry name" value="SAP_dom"/>
</dbReference>
<dbReference type="SMART" id="SM00343">
    <property type="entry name" value="ZnF_C2HC"/>
    <property type="match status" value="1"/>
</dbReference>
<dbReference type="GO" id="GO:0003676">
    <property type="term" value="F:nucleic acid binding"/>
    <property type="evidence" value="ECO:0007669"/>
    <property type="project" value="InterPro"/>
</dbReference>
<sequence length="379" mass="43225">MADFDIESVSGLRVIELREQLSNWGLPTTGPKEELAKRLRDAMESEQSIREVSDESSPEISERIKAVGEKEQAREERKSEFEINLNQLLAAMMDMNSNLKEMKADKVDKNEERLGEIEKNIEKNEERFDEITLEIGKLKEAMKVDISAEKSNFAKENIREQEISQDQPNIAKPNIKISTYDGKTSWQVYKTQFSIVANGNGWDPVTKARQLAASFRLQLKSRQQRQSETLQDLATDVERLSHLAFPDCPADVRDTLALQYFIDGVKDPKIQKALRLAELKDLKSALVYGLKYEAAQQASRRDRHLVRGAEITNSDPGMVDTLKEMRDILLSLNVKYNRNAQKTKVTCWRCGAEGHVIRNCQARQDQRAGNAPRTKAQEN</sequence>
<feature type="compositionally biased region" description="Basic and acidic residues" evidence="3">
    <location>
        <begin position="60"/>
        <end position="78"/>
    </location>
</feature>